<name>A0A016VCN7_9BILA</name>
<dbReference type="GO" id="GO:0034464">
    <property type="term" value="C:BBSome"/>
    <property type="evidence" value="ECO:0007669"/>
    <property type="project" value="InterPro"/>
</dbReference>
<protein>
    <submittedName>
        <fullName evidence="3">Uncharacterized protein</fullName>
    </submittedName>
</protein>
<dbReference type="PANTHER" id="PTHR20870">
    <property type="entry name" value="BARDET-BIEDL SYNDROME 1 PROTEIN"/>
    <property type="match status" value="1"/>
</dbReference>
<accession>A0A016VCN7</accession>
<proteinExistence type="predicted"/>
<dbReference type="STRING" id="53326.A0A016VCN7"/>
<dbReference type="InterPro" id="IPR028784">
    <property type="entry name" value="BBS1"/>
</dbReference>
<evidence type="ECO:0000259" key="2">
    <source>
        <dbReference type="Pfam" id="PF23304"/>
    </source>
</evidence>
<evidence type="ECO:0000259" key="1">
    <source>
        <dbReference type="Pfam" id="PF14779"/>
    </source>
</evidence>
<dbReference type="GO" id="GO:0005930">
    <property type="term" value="C:axoneme"/>
    <property type="evidence" value="ECO:0007669"/>
    <property type="project" value="TreeGrafter"/>
</dbReference>
<dbReference type="OrthoDB" id="10259809at2759"/>
<organism evidence="3 4">
    <name type="scientific">Ancylostoma ceylanicum</name>
    <dbReference type="NCBI Taxonomy" id="53326"/>
    <lineage>
        <taxon>Eukaryota</taxon>
        <taxon>Metazoa</taxon>
        <taxon>Ecdysozoa</taxon>
        <taxon>Nematoda</taxon>
        <taxon>Chromadorea</taxon>
        <taxon>Rhabditida</taxon>
        <taxon>Rhabditina</taxon>
        <taxon>Rhabditomorpha</taxon>
        <taxon>Strongyloidea</taxon>
        <taxon>Ancylostomatidae</taxon>
        <taxon>Ancylostomatinae</taxon>
        <taxon>Ancylostoma</taxon>
    </lineage>
</organism>
<dbReference type="GO" id="GO:0005813">
    <property type="term" value="C:centrosome"/>
    <property type="evidence" value="ECO:0007669"/>
    <property type="project" value="TreeGrafter"/>
</dbReference>
<sequence>MWAGSRRALPGLPRAVPAAAAPRLPHVGLMASSETTKWMSALSDDQAGLFTFFNCVCLSDMYGDGDTKLVAAHVGSSKFNMRLKVYKGVTVVGESALADMPTAVVSFYNEKVTLPAIGVASGSYIRIYKNLKPFYQYNIPSAPIHKVEQEAWTKTCVKQLTHDQLYTVIQSLANEISPKQLTPLSQTLLITKPEERSSFIEYYAIPKYVNNLQNPATITCLTSMPKSSLDSIDVLVLGTERGMVRIVDSQAFQIIADCHIPGIPVQIVSHGVFDIEYRLFVSTRDGNIFSIKRDQTVKDKPIISCKTDIVSFTRVNKMLAVATTDNMLQFYSFAGKCLNTVSIGEPIRGLEPFHYAPKQFEGVLVLLENQIRLYTHLNLLDVVKVERSLSWIKFGQFGREEGALIIGTRDGCLLVKLFRRKASLDERVDLAAPPKAYNIKLNIPKKSKIFIDQTVRERDNVTQINQTYQRDLFLIKYHATKAFAAMASTSAASISTDPNHSVDIAVTVNGFGPKFRLTVKLSCATKAPLYNLWLSMVFSPTIYRFDETLIPVSILMPGHFYTFTTLVECLEPEKGISEDIRVLLVRQDKPTPIVTAIVTMPTSEMSLLD</sequence>
<dbReference type="Pfam" id="PF14779">
    <property type="entry name" value="BBS1"/>
    <property type="match status" value="1"/>
</dbReference>
<dbReference type="GO" id="GO:0005113">
    <property type="term" value="F:patched binding"/>
    <property type="evidence" value="ECO:0007669"/>
    <property type="project" value="TreeGrafter"/>
</dbReference>
<dbReference type="EMBL" id="JARK01001348">
    <property type="protein sequence ID" value="EYC25011.1"/>
    <property type="molecule type" value="Genomic_DNA"/>
</dbReference>
<dbReference type="InterPro" id="IPR032728">
    <property type="entry name" value="BBS1_N"/>
</dbReference>
<dbReference type="GO" id="GO:0005119">
    <property type="term" value="F:smoothened binding"/>
    <property type="evidence" value="ECO:0007669"/>
    <property type="project" value="TreeGrafter"/>
</dbReference>
<feature type="domain" description="Bardet-Biedl syndrome 1 N-terminal" evidence="1">
    <location>
        <begin position="38"/>
        <end position="292"/>
    </location>
</feature>
<gene>
    <name evidence="3" type="primary">Acey_s0012.g1641</name>
    <name evidence="3" type="synonym">Acey-bbs-1</name>
    <name evidence="3" type="ORF">Y032_0012g1641</name>
</gene>
<dbReference type="InterPro" id="IPR056419">
    <property type="entry name" value="GAE_BBS1"/>
</dbReference>
<feature type="domain" description="Bardet-Biedl syndrome 1 protein GAE" evidence="2">
    <location>
        <begin position="504"/>
        <end position="605"/>
    </location>
</feature>
<dbReference type="AlphaFoldDB" id="A0A016VCN7"/>
<dbReference type="Pfam" id="PF23304">
    <property type="entry name" value="GAE_BBS1"/>
    <property type="match status" value="1"/>
</dbReference>
<dbReference type="InterPro" id="IPR036322">
    <property type="entry name" value="WD40_repeat_dom_sf"/>
</dbReference>
<dbReference type="GO" id="GO:1905515">
    <property type="term" value="P:non-motile cilium assembly"/>
    <property type="evidence" value="ECO:0007669"/>
    <property type="project" value="InterPro"/>
</dbReference>
<dbReference type="GO" id="GO:0061512">
    <property type="term" value="P:protein localization to cilium"/>
    <property type="evidence" value="ECO:0007669"/>
    <property type="project" value="TreeGrafter"/>
</dbReference>
<reference evidence="4" key="1">
    <citation type="journal article" date="2015" name="Nat. Genet.">
        <title>The genome and transcriptome of the zoonotic hookworm Ancylostoma ceylanicum identify infection-specific gene families.</title>
        <authorList>
            <person name="Schwarz E.M."/>
            <person name="Hu Y."/>
            <person name="Antoshechkin I."/>
            <person name="Miller M.M."/>
            <person name="Sternberg P.W."/>
            <person name="Aroian R.V."/>
        </authorList>
    </citation>
    <scope>NUCLEOTIDE SEQUENCE</scope>
    <source>
        <strain evidence="4">HY135</strain>
    </source>
</reference>
<dbReference type="SUPFAM" id="SSF50978">
    <property type="entry name" value="WD40 repeat-like"/>
    <property type="match status" value="1"/>
</dbReference>
<evidence type="ECO:0000313" key="3">
    <source>
        <dbReference type="EMBL" id="EYC25011.1"/>
    </source>
</evidence>
<comment type="caution">
    <text evidence="3">The sequence shown here is derived from an EMBL/GenBank/DDBJ whole genome shotgun (WGS) entry which is preliminary data.</text>
</comment>
<dbReference type="PANTHER" id="PTHR20870:SF0">
    <property type="entry name" value="BARDET-BIEDL SYNDROME 1 PROTEIN"/>
    <property type="match status" value="1"/>
</dbReference>
<dbReference type="Proteomes" id="UP000024635">
    <property type="component" value="Unassembled WGS sequence"/>
</dbReference>
<evidence type="ECO:0000313" key="4">
    <source>
        <dbReference type="Proteomes" id="UP000024635"/>
    </source>
</evidence>
<keyword evidence="4" id="KW-1185">Reference proteome</keyword>